<dbReference type="Pfam" id="PF04994">
    <property type="entry name" value="TfoX_C"/>
    <property type="match status" value="1"/>
</dbReference>
<dbReference type="Gene3D" id="1.10.150.20">
    <property type="entry name" value="5' to 3' exonuclease, C-terminal subdomain"/>
    <property type="match status" value="1"/>
</dbReference>
<dbReference type="GO" id="GO:0030420">
    <property type="term" value="P:establishment of competence for transformation"/>
    <property type="evidence" value="ECO:0007669"/>
    <property type="project" value="InterPro"/>
</dbReference>
<feature type="domain" description="TfoX N-terminal" evidence="1">
    <location>
        <begin position="9"/>
        <end position="77"/>
    </location>
</feature>
<dbReference type="InterPro" id="IPR007076">
    <property type="entry name" value="TfoX_N"/>
</dbReference>
<dbReference type="PANTHER" id="PTHR36121:SF1">
    <property type="entry name" value="PROTEIN SXY"/>
    <property type="match status" value="1"/>
</dbReference>
<accession>A0AAP7DFQ7</accession>
<dbReference type="RefSeq" id="WP_171339348.1">
    <property type="nucleotide sequence ID" value="NZ_JABSMV010000001.1"/>
</dbReference>
<dbReference type="AlphaFoldDB" id="A0AAP7DFQ7"/>
<evidence type="ECO:0000313" key="3">
    <source>
        <dbReference type="EMBL" id="NOJ26289.1"/>
    </source>
</evidence>
<dbReference type="PANTHER" id="PTHR36121">
    <property type="entry name" value="PROTEIN SXY"/>
    <property type="match status" value="1"/>
</dbReference>
<dbReference type="Proteomes" id="UP000576645">
    <property type="component" value="Unassembled WGS sequence"/>
</dbReference>
<evidence type="ECO:0000259" key="1">
    <source>
        <dbReference type="Pfam" id="PF04993"/>
    </source>
</evidence>
<feature type="domain" description="TfoX C-terminal" evidence="2">
    <location>
        <begin position="112"/>
        <end position="189"/>
    </location>
</feature>
<sequence>MYLDSILNTLRPIGEITTTPMFGGFGLFKDKIMFALVHQEHIYFRFDDASQHTFEPEALVRFTYKKSGSITNTQYFTHESFKSNTALVLEHAQNALIRAEQRKQSSRVSFNEQRIKDLPNMTYNMEIMLKKSGVDSVTALKRLGALQSFVRLKKRFPEIGDKAVLSIQGAISGQHSAVLAKSERSKLLRLVKAI</sequence>
<dbReference type="InterPro" id="IPR007077">
    <property type="entry name" value="TfoX_C"/>
</dbReference>
<dbReference type="InterPro" id="IPR026256">
    <property type="entry name" value="TfoX-like_gammaprotbact"/>
</dbReference>
<dbReference type="InterPro" id="IPR047525">
    <property type="entry name" value="TfoX-like"/>
</dbReference>
<proteinExistence type="predicted"/>
<dbReference type="SUPFAM" id="SSF159894">
    <property type="entry name" value="YgaC/TfoX-N like"/>
    <property type="match status" value="1"/>
</dbReference>
<evidence type="ECO:0000313" key="4">
    <source>
        <dbReference type="Proteomes" id="UP000576645"/>
    </source>
</evidence>
<protein>
    <submittedName>
        <fullName evidence="3">TfoX/Sxy family DNA transformation protein</fullName>
    </submittedName>
</protein>
<comment type="caution">
    <text evidence="3">The sequence shown here is derived from an EMBL/GenBank/DDBJ whole genome shotgun (WGS) entry which is preliminary data.</text>
</comment>
<evidence type="ECO:0000259" key="2">
    <source>
        <dbReference type="Pfam" id="PF04994"/>
    </source>
</evidence>
<dbReference type="EMBL" id="VTXP01000032">
    <property type="protein sequence ID" value="NOJ26289.1"/>
    <property type="molecule type" value="Genomic_DNA"/>
</dbReference>
<name>A0AAP7DFQ7_9VIBR</name>
<gene>
    <name evidence="3" type="ORF">F0238_26690</name>
</gene>
<organism evidence="3 4">
    <name type="scientific">Vibrio coralliilyticus</name>
    <dbReference type="NCBI Taxonomy" id="190893"/>
    <lineage>
        <taxon>Bacteria</taxon>
        <taxon>Pseudomonadati</taxon>
        <taxon>Pseudomonadota</taxon>
        <taxon>Gammaproteobacteria</taxon>
        <taxon>Vibrionales</taxon>
        <taxon>Vibrionaceae</taxon>
        <taxon>Vibrio</taxon>
    </lineage>
</organism>
<dbReference type="PIRSF" id="PIRSF028788">
    <property type="entry name" value="TfoX_Sxy"/>
    <property type="match status" value="1"/>
</dbReference>
<dbReference type="Gene3D" id="3.30.1460.30">
    <property type="entry name" value="YgaC/TfoX-N like chaperone"/>
    <property type="match status" value="1"/>
</dbReference>
<dbReference type="Pfam" id="PF04993">
    <property type="entry name" value="TfoX_N"/>
    <property type="match status" value="1"/>
</dbReference>
<reference evidence="3 4" key="1">
    <citation type="submission" date="2019-09" db="EMBL/GenBank/DDBJ databases">
        <title>Draft genome sequencing and comparative genomics of hatchery-associated Vibrios.</title>
        <authorList>
            <person name="Kehlet-Delgado H."/>
            <person name="Mueller R.S."/>
        </authorList>
    </citation>
    <scope>NUCLEOTIDE SEQUENCE [LARGE SCALE GENOMIC DNA]</scope>
    <source>
        <strain evidence="3 4">09-121-3</strain>
    </source>
</reference>